<name>A0A2P5F615_TREOI</name>
<dbReference type="Proteomes" id="UP000237000">
    <property type="component" value="Unassembled WGS sequence"/>
</dbReference>
<keyword evidence="2" id="KW-1185">Reference proteome</keyword>
<comment type="caution">
    <text evidence="1">The sequence shown here is derived from an EMBL/GenBank/DDBJ whole genome shotgun (WGS) entry which is preliminary data.</text>
</comment>
<proteinExistence type="predicted"/>
<dbReference type="EMBL" id="JXTC01000060">
    <property type="protein sequence ID" value="PON93231.1"/>
    <property type="molecule type" value="Genomic_DNA"/>
</dbReference>
<reference evidence="2" key="1">
    <citation type="submission" date="2016-06" db="EMBL/GenBank/DDBJ databases">
        <title>Parallel loss of symbiosis genes in relatives of nitrogen-fixing non-legume Parasponia.</title>
        <authorList>
            <person name="Van Velzen R."/>
            <person name="Holmer R."/>
            <person name="Bu F."/>
            <person name="Rutten L."/>
            <person name="Van Zeijl A."/>
            <person name="Liu W."/>
            <person name="Santuari L."/>
            <person name="Cao Q."/>
            <person name="Sharma T."/>
            <person name="Shen D."/>
            <person name="Roswanjaya Y."/>
            <person name="Wardhani T."/>
            <person name="Kalhor M.S."/>
            <person name="Jansen J."/>
            <person name="Van den Hoogen J."/>
            <person name="Gungor B."/>
            <person name="Hartog M."/>
            <person name="Hontelez J."/>
            <person name="Verver J."/>
            <person name="Yang W.-C."/>
            <person name="Schijlen E."/>
            <person name="Repin R."/>
            <person name="Schilthuizen M."/>
            <person name="Schranz E."/>
            <person name="Heidstra R."/>
            <person name="Miyata K."/>
            <person name="Fedorova E."/>
            <person name="Kohlen W."/>
            <person name="Bisseling T."/>
            <person name="Smit S."/>
            <person name="Geurts R."/>
        </authorList>
    </citation>
    <scope>NUCLEOTIDE SEQUENCE [LARGE SCALE GENOMIC DNA]</scope>
    <source>
        <strain evidence="2">cv. RG33-2</strain>
    </source>
</reference>
<dbReference type="AlphaFoldDB" id="A0A2P5F615"/>
<organism evidence="1 2">
    <name type="scientific">Trema orientale</name>
    <name type="common">Charcoal tree</name>
    <name type="synonym">Celtis orientalis</name>
    <dbReference type="NCBI Taxonomy" id="63057"/>
    <lineage>
        <taxon>Eukaryota</taxon>
        <taxon>Viridiplantae</taxon>
        <taxon>Streptophyta</taxon>
        <taxon>Embryophyta</taxon>
        <taxon>Tracheophyta</taxon>
        <taxon>Spermatophyta</taxon>
        <taxon>Magnoliopsida</taxon>
        <taxon>eudicotyledons</taxon>
        <taxon>Gunneridae</taxon>
        <taxon>Pentapetalae</taxon>
        <taxon>rosids</taxon>
        <taxon>fabids</taxon>
        <taxon>Rosales</taxon>
        <taxon>Cannabaceae</taxon>
        <taxon>Trema</taxon>
    </lineage>
</organism>
<evidence type="ECO:0000313" key="2">
    <source>
        <dbReference type="Proteomes" id="UP000237000"/>
    </source>
</evidence>
<accession>A0A2P5F615</accession>
<protein>
    <submittedName>
        <fullName evidence="1">Uncharacterized protein</fullName>
    </submittedName>
</protein>
<evidence type="ECO:0000313" key="1">
    <source>
        <dbReference type="EMBL" id="PON93231.1"/>
    </source>
</evidence>
<sequence>MGSCLLTAFVKSKCIVRAKTLLCASTEIFTIISFETGFSLRGKGKMDYSVLFRFDDIIPLKNGVHGITLACARIFGHGSACCSLTLACVLVM</sequence>
<dbReference type="InParanoid" id="A0A2P5F615"/>
<gene>
    <name evidence="1" type="ORF">TorRG33x02_111370</name>
</gene>